<gene>
    <name evidence="2" type="ORF">SKUL_72</name>
</gene>
<feature type="region of interest" description="Disordered" evidence="1">
    <location>
        <begin position="261"/>
        <end position="288"/>
    </location>
</feature>
<keyword evidence="3" id="KW-1185">Reference proteome</keyword>
<evidence type="ECO:0000256" key="1">
    <source>
        <dbReference type="SAM" id="MobiDB-lite"/>
    </source>
</evidence>
<dbReference type="EMBL" id="MF042361">
    <property type="protein sequence ID" value="ARV77171.1"/>
    <property type="molecule type" value="Genomic_DNA"/>
</dbReference>
<protein>
    <submittedName>
        <fullName evidence="2">Uncharacterized protein</fullName>
    </submittedName>
</protein>
<dbReference type="Proteomes" id="UP000221845">
    <property type="component" value="Segment"/>
</dbReference>
<name>A0A1Y0SUH1_9CAUD</name>
<sequence length="288" mass="32235">MLKLSNCYIEAWRAKRRNPAVIIRAVRNKAGRKHWQWIEDGQVYEFYGKGASQRGYLGNLLYRGKNIAVGPVDQPSTRRGKEERTIYVHHDPVMGRIECKGLKAYELEKERTALRIETIKHGRGAEVGQAMGVPWNQSQRIEQLSARHILDFDHKQGNPLSEASRAVLQAVVEGTGGYTIETDGTITHVPDLYIDMGSPEGDSTAVIQAQRMANGNLSITAMHQMQHTPPTREQIAAEAQRQLASACPISQSIIKAVGKVKTPRNVVKGNARRPKRKRPKGRPYVKSD</sequence>
<accession>A0A1Y0SUH1</accession>
<evidence type="ECO:0000313" key="2">
    <source>
        <dbReference type="EMBL" id="ARV77171.1"/>
    </source>
</evidence>
<organism evidence="2 3">
    <name type="scientific">Pseudomonas phage Skulduggery</name>
    <dbReference type="NCBI Taxonomy" id="2006671"/>
    <lineage>
        <taxon>Viruses</taxon>
        <taxon>Duplodnaviria</taxon>
        <taxon>Heunggongvirae</taxon>
        <taxon>Uroviricota</taxon>
        <taxon>Caudoviricetes</taxon>
        <taxon>Skulduggeryvirus</taxon>
        <taxon>Skulduggeryvirus skulduggery</taxon>
    </lineage>
</organism>
<reference evidence="2 3" key="1">
    <citation type="submission" date="2017-05" db="EMBL/GenBank/DDBJ databases">
        <authorList>
            <person name="Song R."/>
            <person name="Chenine A.L."/>
            <person name="Ruprecht R.M."/>
        </authorList>
    </citation>
    <scope>NUCLEOTIDE SEQUENCE [LARGE SCALE GENOMIC DNA]</scope>
</reference>
<proteinExistence type="predicted"/>
<evidence type="ECO:0000313" key="3">
    <source>
        <dbReference type="Proteomes" id="UP000221845"/>
    </source>
</evidence>
<feature type="compositionally biased region" description="Basic residues" evidence="1">
    <location>
        <begin position="270"/>
        <end position="288"/>
    </location>
</feature>